<feature type="transmembrane region" description="Helical" evidence="4">
    <location>
        <begin position="296"/>
        <end position="317"/>
    </location>
</feature>
<reference evidence="7" key="1">
    <citation type="journal article" date="2021" name="PeerJ">
        <title>Extensive microbial diversity within the chicken gut microbiome revealed by metagenomics and culture.</title>
        <authorList>
            <person name="Gilroy R."/>
            <person name="Ravi A."/>
            <person name="Getino M."/>
            <person name="Pursley I."/>
            <person name="Horton D.L."/>
            <person name="Alikhan N.F."/>
            <person name="Baker D."/>
            <person name="Gharbi K."/>
            <person name="Hall N."/>
            <person name="Watson M."/>
            <person name="Adriaenssens E.M."/>
            <person name="Foster-Nyarko E."/>
            <person name="Jarju S."/>
            <person name="Secka A."/>
            <person name="Antonio M."/>
            <person name="Oren A."/>
            <person name="Chaudhuri R.R."/>
            <person name="La Ragione R."/>
            <person name="Hildebrand F."/>
            <person name="Pallen M.J."/>
        </authorList>
    </citation>
    <scope>NUCLEOTIDE SEQUENCE</scope>
    <source>
        <strain evidence="7">B5-657</strain>
    </source>
</reference>
<dbReference type="InterPro" id="IPR004089">
    <property type="entry name" value="MCPsignal_dom"/>
</dbReference>
<feature type="domain" description="Methyl-accepting transducer" evidence="5">
    <location>
        <begin position="389"/>
        <end position="646"/>
    </location>
</feature>
<dbReference type="AlphaFoldDB" id="A0A9E2NNN5"/>
<dbReference type="Pfam" id="PF00015">
    <property type="entry name" value="MCPsignal"/>
    <property type="match status" value="1"/>
</dbReference>
<dbReference type="EMBL" id="JAHLFQ010000171">
    <property type="protein sequence ID" value="MBU3804588.1"/>
    <property type="molecule type" value="Genomic_DNA"/>
</dbReference>
<dbReference type="SUPFAM" id="SSF58104">
    <property type="entry name" value="Methyl-accepting chemotaxis protein (MCP) signaling domain"/>
    <property type="match status" value="1"/>
</dbReference>
<accession>A0A9E2NNN5</accession>
<feature type="transmembrane region" description="Helical" evidence="4">
    <location>
        <begin position="29"/>
        <end position="51"/>
    </location>
</feature>
<dbReference type="PROSITE" id="PS50885">
    <property type="entry name" value="HAMP"/>
    <property type="match status" value="1"/>
</dbReference>
<dbReference type="PANTHER" id="PTHR32089:SF112">
    <property type="entry name" value="LYSOZYME-LIKE PROTEIN-RELATED"/>
    <property type="match status" value="1"/>
</dbReference>
<evidence type="ECO:0000259" key="6">
    <source>
        <dbReference type="PROSITE" id="PS50885"/>
    </source>
</evidence>
<dbReference type="SMART" id="SM00304">
    <property type="entry name" value="HAMP"/>
    <property type="match status" value="2"/>
</dbReference>
<dbReference type="PROSITE" id="PS50111">
    <property type="entry name" value="CHEMOTAXIS_TRANSDUC_2"/>
    <property type="match status" value="1"/>
</dbReference>
<evidence type="ECO:0000259" key="5">
    <source>
        <dbReference type="PROSITE" id="PS50111"/>
    </source>
</evidence>
<keyword evidence="4" id="KW-0472">Membrane</keyword>
<sequence>MRKKLLKSTKKKKQKPKIHTKINSIKTKFIIALISFALVPFIILCVFYTFVAKNALRSTSTTLNSEIVQQVTNNINTQLSSVEQVITGIGATDILNSNHLKNLTSSNKSEQTAAIRGINALMSESKTSLKNIGDIAFIASKLKQSIGSISPLTSADLKEILPEKDSNFYWVQPDKLPKGYAIVAKNFTDIRNNMDFSIYVKYNLSSITNYINSLSLLKDAHVYLTNENNDIIFSTEADCTTLADHILNRLNQVEDKSGSFSPENYLISYDTLSNGWKLIVQTPYASLTEEQDSASVIVAIFLMTLILSAAILGYLYASSFSKPIIRLMKLMKTAEEGDLTVSAPVKGSDEIAQLCSSFNHMMHKIRKLINQTQDVITETLNSSEILTTSTTQSVSTIQELAVAVSEIAQGTTTQALDAQKSTQDMAILANSMENVNEKTTHLLANTDGAKSLIETATSTMHSLTTTMNSSLEMSNNICTSIVELNALNQNIEDVMKLVDSISEETNLLALNASIEAARVGEAGKGFAVVANEVRRLADESKSSTVNVRTTLSTINQKMNETVSLAEKSQQIIKNQEQVVGETHKVFFNIVEILSIMTAELQDVSENIHSMQTLKEIMVGQIDNIASVTQESAASTEEVSSLATEQHNVISKLSNLSEDLTKNMEALNQTIQAFKVF</sequence>
<dbReference type="Proteomes" id="UP000824229">
    <property type="component" value="Unassembled WGS sequence"/>
</dbReference>
<reference evidence="7" key="2">
    <citation type="submission" date="2021-04" db="EMBL/GenBank/DDBJ databases">
        <authorList>
            <person name="Gilroy R."/>
        </authorList>
    </citation>
    <scope>NUCLEOTIDE SEQUENCE</scope>
    <source>
        <strain evidence="7">B5-657</strain>
    </source>
</reference>
<dbReference type="PANTHER" id="PTHR32089">
    <property type="entry name" value="METHYL-ACCEPTING CHEMOTAXIS PROTEIN MCPB"/>
    <property type="match status" value="1"/>
</dbReference>
<evidence type="ECO:0000256" key="1">
    <source>
        <dbReference type="ARBA" id="ARBA00023224"/>
    </source>
</evidence>
<dbReference type="GO" id="GO:0016020">
    <property type="term" value="C:membrane"/>
    <property type="evidence" value="ECO:0007669"/>
    <property type="project" value="InterPro"/>
</dbReference>
<dbReference type="Gene3D" id="1.10.8.500">
    <property type="entry name" value="HAMP domain in histidine kinase"/>
    <property type="match status" value="1"/>
</dbReference>
<dbReference type="CDD" id="cd06225">
    <property type="entry name" value="HAMP"/>
    <property type="match status" value="1"/>
</dbReference>
<keyword evidence="4" id="KW-1133">Transmembrane helix</keyword>
<protein>
    <submittedName>
        <fullName evidence="7">Methyl-accepting chemotaxis protein</fullName>
    </submittedName>
</protein>
<feature type="domain" description="HAMP" evidence="6">
    <location>
        <begin position="318"/>
        <end position="370"/>
    </location>
</feature>
<dbReference type="Gene3D" id="3.30.450.20">
    <property type="entry name" value="PAS domain"/>
    <property type="match status" value="1"/>
</dbReference>
<evidence type="ECO:0000256" key="2">
    <source>
        <dbReference type="ARBA" id="ARBA00029447"/>
    </source>
</evidence>
<dbReference type="GO" id="GO:0007165">
    <property type="term" value="P:signal transduction"/>
    <property type="evidence" value="ECO:0007669"/>
    <property type="project" value="UniProtKB-KW"/>
</dbReference>
<proteinExistence type="inferred from homology"/>
<evidence type="ECO:0000313" key="8">
    <source>
        <dbReference type="Proteomes" id="UP000824229"/>
    </source>
</evidence>
<comment type="caution">
    <text evidence="7">The sequence shown here is derived from an EMBL/GenBank/DDBJ whole genome shotgun (WGS) entry which is preliminary data.</text>
</comment>
<comment type="similarity">
    <text evidence="2">Belongs to the methyl-accepting chemotaxis (MCP) protein family.</text>
</comment>
<dbReference type="Pfam" id="PF00672">
    <property type="entry name" value="HAMP"/>
    <property type="match status" value="1"/>
</dbReference>
<evidence type="ECO:0000313" key="7">
    <source>
        <dbReference type="EMBL" id="MBU3804588.1"/>
    </source>
</evidence>
<dbReference type="InterPro" id="IPR003660">
    <property type="entry name" value="HAMP_dom"/>
</dbReference>
<organism evidence="7 8">
    <name type="scientific">Candidatus Cellulosilyticum pullistercoris</name>
    <dbReference type="NCBI Taxonomy" id="2838521"/>
    <lineage>
        <taxon>Bacteria</taxon>
        <taxon>Bacillati</taxon>
        <taxon>Bacillota</taxon>
        <taxon>Clostridia</taxon>
        <taxon>Lachnospirales</taxon>
        <taxon>Cellulosilyticaceae</taxon>
        <taxon>Cellulosilyticum</taxon>
    </lineage>
</organism>
<evidence type="ECO:0000256" key="4">
    <source>
        <dbReference type="SAM" id="Phobius"/>
    </source>
</evidence>
<keyword evidence="1 3" id="KW-0807">Transducer</keyword>
<evidence type="ECO:0000256" key="3">
    <source>
        <dbReference type="PROSITE-ProRule" id="PRU00284"/>
    </source>
</evidence>
<keyword evidence="4" id="KW-0812">Transmembrane</keyword>
<gene>
    <name evidence="7" type="ORF">H9872_07510</name>
</gene>
<name>A0A9E2NNN5_9FIRM</name>
<dbReference type="SMART" id="SM00283">
    <property type="entry name" value="MA"/>
    <property type="match status" value="1"/>
</dbReference>
<dbReference type="Gene3D" id="1.10.287.950">
    <property type="entry name" value="Methyl-accepting chemotaxis protein"/>
    <property type="match status" value="1"/>
</dbReference>